<evidence type="ECO:0000313" key="10">
    <source>
        <dbReference type="EMBL" id="VEH85427.1"/>
    </source>
</evidence>
<dbReference type="CDD" id="cd17546">
    <property type="entry name" value="REC_hyHK_CKI1_RcsC-like"/>
    <property type="match status" value="1"/>
</dbReference>
<keyword evidence="10" id="KW-0614">Plasmid</keyword>
<feature type="domain" description="PAC" evidence="8">
    <location>
        <begin position="219"/>
        <end position="271"/>
    </location>
</feature>
<accession>A0A0W0R236</accession>
<dbReference type="InterPro" id="IPR035965">
    <property type="entry name" value="PAS-like_dom_sf"/>
</dbReference>
<dbReference type="EMBL" id="LR134422">
    <property type="protein sequence ID" value="VEH85427.1"/>
    <property type="molecule type" value="Genomic_DNA"/>
</dbReference>
<dbReference type="InterPro" id="IPR050956">
    <property type="entry name" value="2C_system_His_kinase"/>
</dbReference>
<evidence type="ECO:0000313" key="11">
    <source>
        <dbReference type="Proteomes" id="UP000054859"/>
    </source>
</evidence>
<feature type="modified residue" description="4-aspartylphosphate" evidence="5">
    <location>
        <position position="600"/>
    </location>
</feature>
<dbReference type="PANTHER" id="PTHR43719">
    <property type="entry name" value="TWO-COMPONENT HISTIDINE KINASE"/>
    <property type="match status" value="1"/>
</dbReference>
<dbReference type="InterPro" id="IPR003594">
    <property type="entry name" value="HATPase_dom"/>
</dbReference>
<dbReference type="GO" id="GO:0000155">
    <property type="term" value="F:phosphorelay sensor kinase activity"/>
    <property type="evidence" value="ECO:0007669"/>
    <property type="project" value="InterPro"/>
</dbReference>
<evidence type="ECO:0000313" key="9">
    <source>
        <dbReference type="EMBL" id="KTC65054.1"/>
    </source>
</evidence>
<dbReference type="InterPro" id="IPR013656">
    <property type="entry name" value="PAS_4"/>
</dbReference>
<dbReference type="FunFam" id="3.30.565.10:FF:000010">
    <property type="entry name" value="Sensor histidine kinase RcsC"/>
    <property type="match status" value="1"/>
</dbReference>
<dbReference type="PANTHER" id="PTHR43719:SF28">
    <property type="entry name" value="PEROXIDE STRESS-ACTIVATED HISTIDINE KINASE MAK1-RELATED"/>
    <property type="match status" value="1"/>
</dbReference>
<keyword evidence="4" id="KW-0902">Two-component regulatory system</keyword>
<dbReference type="InterPro" id="IPR000700">
    <property type="entry name" value="PAS-assoc_C"/>
</dbReference>
<keyword evidence="11" id="KW-1185">Reference proteome</keyword>
<evidence type="ECO:0000259" key="8">
    <source>
        <dbReference type="PROSITE" id="PS50113"/>
    </source>
</evidence>
<dbReference type="SUPFAM" id="SSF55785">
    <property type="entry name" value="PYP-like sensor domain (PAS domain)"/>
    <property type="match status" value="1"/>
</dbReference>
<dbReference type="PROSITE" id="PS50110">
    <property type="entry name" value="RESPONSE_REGULATORY"/>
    <property type="match status" value="1"/>
</dbReference>
<dbReference type="SUPFAM" id="SSF55874">
    <property type="entry name" value="ATPase domain of HSP90 chaperone/DNA topoisomerase II/histidine kinase"/>
    <property type="match status" value="1"/>
</dbReference>
<dbReference type="SMART" id="SM00388">
    <property type="entry name" value="HisKA"/>
    <property type="match status" value="1"/>
</dbReference>
<gene>
    <name evidence="10" type="primary">arcB_3</name>
    <name evidence="9" type="ORF">Lade_1577</name>
    <name evidence="10" type="ORF">NCTC12735_01057</name>
</gene>
<dbReference type="PRINTS" id="PR00344">
    <property type="entry name" value="BCTRLSENSOR"/>
</dbReference>
<dbReference type="KEGG" id="ladl:NCTC12735_01057"/>
<dbReference type="CDD" id="cd16922">
    <property type="entry name" value="HATPase_EvgS-ArcB-TorS-like"/>
    <property type="match status" value="1"/>
</dbReference>
<dbReference type="InterPro" id="IPR005467">
    <property type="entry name" value="His_kinase_dom"/>
</dbReference>
<dbReference type="CDD" id="cd00130">
    <property type="entry name" value="PAS"/>
    <property type="match status" value="1"/>
</dbReference>
<dbReference type="Gene3D" id="3.40.50.2300">
    <property type="match status" value="1"/>
</dbReference>
<dbReference type="Gene3D" id="1.10.287.130">
    <property type="match status" value="1"/>
</dbReference>
<dbReference type="PROSITE" id="PS50113">
    <property type="entry name" value="PAC"/>
    <property type="match status" value="1"/>
</dbReference>
<evidence type="ECO:0000256" key="2">
    <source>
        <dbReference type="ARBA" id="ARBA00012438"/>
    </source>
</evidence>
<keyword evidence="9" id="KW-0418">Kinase</keyword>
<dbReference type="Pfam" id="PF00512">
    <property type="entry name" value="HisKA"/>
    <property type="match status" value="1"/>
</dbReference>
<feature type="domain" description="Histidine kinase" evidence="6">
    <location>
        <begin position="282"/>
        <end position="504"/>
    </location>
</feature>
<dbReference type="InterPro" id="IPR036890">
    <property type="entry name" value="HATPase_C_sf"/>
</dbReference>
<evidence type="ECO:0000256" key="5">
    <source>
        <dbReference type="PROSITE-ProRule" id="PRU00169"/>
    </source>
</evidence>
<dbReference type="SMART" id="SM00448">
    <property type="entry name" value="REC"/>
    <property type="match status" value="1"/>
</dbReference>
<evidence type="ECO:0000313" key="12">
    <source>
        <dbReference type="Proteomes" id="UP000281170"/>
    </source>
</evidence>
<dbReference type="RefSeq" id="WP_058462656.1">
    <property type="nucleotide sequence ID" value="NZ_CAAAHS010000009.1"/>
</dbReference>
<dbReference type="Proteomes" id="UP000054859">
    <property type="component" value="Unassembled WGS sequence"/>
</dbReference>
<dbReference type="Gene3D" id="3.30.565.10">
    <property type="entry name" value="Histidine kinase-like ATPase, C-terminal domain"/>
    <property type="match status" value="1"/>
</dbReference>
<dbReference type="STRING" id="45056.Lade_1577"/>
<dbReference type="Proteomes" id="UP000281170">
    <property type="component" value="Plasmid 13"/>
</dbReference>
<keyword evidence="10" id="KW-0808">Transferase</keyword>
<dbReference type="OrthoDB" id="9810730at2"/>
<evidence type="ECO:0000256" key="3">
    <source>
        <dbReference type="ARBA" id="ARBA00022553"/>
    </source>
</evidence>
<dbReference type="InterPro" id="IPR003661">
    <property type="entry name" value="HisK_dim/P_dom"/>
</dbReference>
<evidence type="ECO:0000256" key="1">
    <source>
        <dbReference type="ARBA" id="ARBA00000085"/>
    </source>
</evidence>
<dbReference type="CDD" id="cd00082">
    <property type="entry name" value="HisKA"/>
    <property type="match status" value="1"/>
</dbReference>
<protein>
    <recommendedName>
        <fullName evidence="2">histidine kinase</fullName>
        <ecNumber evidence="2">2.7.13.3</ecNumber>
    </recommendedName>
</protein>
<reference evidence="9 11" key="1">
    <citation type="submission" date="2015-11" db="EMBL/GenBank/DDBJ databases">
        <title>Identification of large and diverse effector repertoires of 38 Legionella species.</title>
        <authorList>
            <person name="Burstein D."/>
            <person name="Amaro F."/>
            <person name="Zusman T."/>
            <person name="Lifshitz Z."/>
            <person name="Cohen O."/>
            <person name="Gilbert J.A."/>
            <person name="Pupko T."/>
            <person name="Shuman H.A."/>
            <person name="Segal G."/>
        </authorList>
    </citation>
    <scope>NUCLEOTIDE SEQUENCE [LARGE SCALE GENOMIC DNA]</scope>
    <source>
        <strain evidence="9 11">1762-AUS-E</strain>
    </source>
</reference>
<feature type="domain" description="Response regulatory" evidence="7">
    <location>
        <begin position="551"/>
        <end position="670"/>
    </location>
</feature>
<proteinExistence type="predicted"/>
<dbReference type="SMART" id="SM00387">
    <property type="entry name" value="HATPase_c"/>
    <property type="match status" value="1"/>
</dbReference>
<dbReference type="PATRIC" id="fig|45056.6.peg.1627"/>
<dbReference type="PROSITE" id="PS50109">
    <property type="entry name" value="HIS_KIN"/>
    <property type="match status" value="1"/>
</dbReference>
<dbReference type="Gene3D" id="3.30.450.20">
    <property type="entry name" value="PAS domain"/>
    <property type="match status" value="1"/>
</dbReference>
<organism evidence="9 11">
    <name type="scientific">Legionella adelaidensis</name>
    <dbReference type="NCBI Taxonomy" id="45056"/>
    <lineage>
        <taxon>Bacteria</taxon>
        <taxon>Pseudomonadati</taxon>
        <taxon>Pseudomonadota</taxon>
        <taxon>Gammaproteobacteria</taxon>
        <taxon>Legionellales</taxon>
        <taxon>Legionellaceae</taxon>
        <taxon>Legionella</taxon>
    </lineage>
</organism>
<dbReference type="SUPFAM" id="SSF52172">
    <property type="entry name" value="CheY-like"/>
    <property type="match status" value="1"/>
</dbReference>
<comment type="catalytic activity">
    <reaction evidence="1">
        <text>ATP + protein L-histidine = ADP + protein N-phospho-L-histidine.</text>
        <dbReference type="EC" id="2.7.13.3"/>
    </reaction>
</comment>
<geneLocation type="plasmid" evidence="10 12">
    <name>13</name>
</geneLocation>
<name>A0A0W0R236_9GAMM</name>
<dbReference type="InterPro" id="IPR036097">
    <property type="entry name" value="HisK_dim/P_sf"/>
</dbReference>
<reference evidence="10 12" key="2">
    <citation type="submission" date="2018-12" db="EMBL/GenBank/DDBJ databases">
        <authorList>
            <consortium name="Pathogen Informatics"/>
        </authorList>
    </citation>
    <scope>NUCLEOTIDE SEQUENCE [LARGE SCALE GENOMIC DNA]</scope>
    <source>
        <strain evidence="10 12">NCTC12735</strain>
        <plasmid evidence="12">13</plasmid>
    </source>
</reference>
<evidence type="ECO:0000259" key="6">
    <source>
        <dbReference type="PROSITE" id="PS50109"/>
    </source>
</evidence>
<dbReference type="SUPFAM" id="SSF47384">
    <property type="entry name" value="Homodimeric domain of signal transducing histidine kinase"/>
    <property type="match status" value="1"/>
</dbReference>
<dbReference type="Pfam" id="PF02518">
    <property type="entry name" value="HATPase_c"/>
    <property type="match status" value="1"/>
</dbReference>
<dbReference type="InterPro" id="IPR011006">
    <property type="entry name" value="CheY-like_superfamily"/>
</dbReference>
<dbReference type="InterPro" id="IPR000014">
    <property type="entry name" value="PAS"/>
</dbReference>
<dbReference type="InterPro" id="IPR004358">
    <property type="entry name" value="Sig_transdc_His_kin-like_C"/>
</dbReference>
<dbReference type="EC" id="2.7.13.3" evidence="2"/>
<dbReference type="InterPro" id="IPR001789">
    <property type="entry name" value="Sig_transdc_resp-reg_receiver"/>
</dbReference>
<dbReference type="Pfam" id="PF00072">
    <property type="entry name" value="Response_reg"/>
    <property type="match status" value="1"/>
</dbReference>
<dbReference type="EMBL" id="LNKA01000010">
    <property type="protein sequence ID" value="KTC65054.1"/>
    <property type="molecule type" value="Genomic_DNA"/>
</dbReference>
<dbReference type="AlphaFoldDB" id="A0A0W0R236"/>
<dbReference type="Pfam" id="PF08448">
    <property type="entry name" value="PAS_4"/>
    <property type="match status" value="1"/>
</dbReference>
<keyword evidence="3 5" id="KW-0597">Phosphoprotein</keyword>
<evidence type="ECO:0000256" key="4">
    <source>
        <dbReference type="ARBA" id="ARBA00023012"/>
    </source>
</evidence>
<evidence type="ECO:0000259" key="7">
    <source>
        <dbReference type="PROSITE" id="PS50110"/>
    </source>
</evidence>
<sequence length="675" mass="75843">MKSIEEDKITTFGEAYTLLGISLIVIDKQLNIKYINDFCKKLLGIQKSKVINTSIIPFWKSLGLPSLINSNAKLIGKPIRIGRHYKKWAKKKILIDNIPHYFLVDEDVTEIEAIKHAVSSECAKVTGHRFNNKLSTVEYIHEIYNYLTNIINKIPCYIYWKNTKLEYIGCNQLAADFVHFDSPQEIIGKTDLDIFIDRKLAKSYQKVDKIILRTGKSILNEPGLLVNEDHKTLHTLVSKVPIHDIRGKIIGLVGITVDITELMEAKDSAEAASRAKSEFIANMSHDIRTPLTGIIGMSHILEEEVHNPEERQHAHWVNVSGEKLLGLLNGVLDMVATDSANENELKHETFDLYQVVKDVLELQSAAVKTRQLDIKSHIEEAVPRFIIGDKMKLHRILLNLIGNAIKFTEKGHVGIDAKVKSMKNGVAHIEFLVFDTGIGIPEEFLDKVFDRFFKVSPSYKGIYTGNGIGLHIVRKYIELLKGTISLTSKEGVGTTFSVVLPMEIDKRPRSDFLTNTSISQVTEQVSLTCKEDSLPPSSNVITESVKLEMIQILLVEDNFIALTVLKNMVEGLPAQVFVADDAEKAFSLVQSQLFDLIITDIGLPGKSGDELAKEIRRWEEKNNKEPTPIIGLTGHNAQEISQICLEAGINQIYSKPMQLEILQNIIKTYVKTSIT</sequence>